<feature type="region of interest" description="Disordered" evidence="1">
    <location>
        <begin position="1"/>
        <end position="21"/>
    </location>
</feature>
<dbReference type="EMBL" id="LAZR01039036">
    <property type="protein sequence ID" value="KKL18011.1"/>
    <property type="molecule type" value="Genomic_DNA"/>
</dbReference>
<protein>
    <submittedName>
        <fullName evidence="2">Uncharacterized protein</fullName>
    </submittedName>
</protein>
<dbReference type="AlphaFoldDB" id="A0A0F9DJZ5"/>
<evidence type="ECO:0000256" key="1">
    <source>
        <dbReference type="SAM" id="MobiDB-lite"/>
    </source>
</evidence>
<feature type="non-terminal residue" evidence="2">
    <location>
        <position position="43"/>
    </location>
</feature>
<evidence type="ECO:0000313" key="2">
    <source>
        <dbReference type="EMBL" id="KKL18011.1"/>
    </source>
</evidence>
<name>A0A0F9DJZ5_9ZZZZ</name>
<accession>A0A0F9DJZ5</accession>
<organism evidence="2">
    <name type="scientific">marine sediment metagenome</name>
    <dbReference type="NCBI Taxonomy" id="412755"/>
    <lineage>
        <taxon>unclassified sequences</taxon>
        <taxon>metagenomes</taxon>
        <taxon>ecological metagenomes</taxon>
    </lineage>
</organism>
<sequence length="43" mass="4793">MSFSGAGPVPENATEFEKRRNRNKLGDFLMLRLLQKKEASAGP</sequence>
<gene>
    <name evidence="2" type="ORF">LCGC14_2479810</name>
</gene>
<comment type="caution">
    <text evidence="2">The sequence shown here is derived from an EMBL/GenBank/DDBJ whole genome shotgun (WGS) entry which is preliminary data.</text>
</comment>
<reference evidence="2" key="1">
    <citation type="journal article" date="2015" name="Nature">
        <title>Complex archaea that bridge the gap between prokaryotes and eukaryotes.</title>
        <authorList>
            <person name="Spang A."/>
            <person name="Saw J.H."/>
            <person name="Jorgensen S.L."/>
            <person name="Zaremba-Niedzwiedzka K."/>
            <person name="Martijn J."/>
            <person name="Lind A.E."/>
            <person name="van Eijk R."/>
            <person name="Schleper C."/>
            <person name="Guy L."/>
            <person name="Ettema T.J."/>
        </authorList>
    </citation>
    <scope>NUCLEOTIDE SEQUENCE</scope>
</reference>
<proteinExistence type="predicted"/>